<organism evidence="5">
    <name type="scientific">Microbotryum lychnidis-dioicae (strain p1A1 Lamole / MvSl-1064)</name>
    <name type="common">Anther smut fungus</name>
    <dbReference type="NCBI Taxonomy" id="683840"/>
    <lineage>
        <taxon>Eukaryota</taxon>
        <taxon>Fungi</taxon>
        <taxon>Dikarya</taxon>
        <taxon>Basidiomycota</taxon>
        <taxon>Pucciniomycotina</taxon>
        <taxon>Microbotryomycetes</taxon>
        <taxon>Microbotryales</taxon>
        <taxon>Microbotryaceae</taxon>
        <taxon>Microbotryum</taxon>
    </lineage>
</organism>
<dbReference type="InterPro" id="IPR033121">
    <property type="entry name" value="PEPTIDASE_A1"/>
</dbReference>
<sequence>MFFRASTVFTSLLLVAPALAEAPSPDKRGFKLELHSRASHNPQHAGKAPKSGHAQPYAKRLKHGPAHPRRGGAKAHQGHPPFLAATKAGSRQSFANLANVENIDWSVEVTFGSPPQRVPLFLSMGSSLSSVADQNIKSDAKTRYNPSKSLTARNMTKAQVDPNTGVTFITYKDKISIGGFEVSDQTFAVMTSTPNGDPLERVYDSPVPWAGALALGRTSKGTPSLSFLENLIRSKVIDNAVCGISLTVEGGALFFGGIDSHSFKGKIVWSPVETHYMEGFWTIKTGGWGWKGKVATGTAGLLQFAPENTYTYISAILGNKLFAGIKHHVDSKTQRYLLPCNSNASDTIGFFIHNRMFPVPIPDLILFPSDSDPTMCHTALLQVTNKHILDDYTVVMGALHMRSFYTILSYEKEHGGPAIGLAESSIKVMGGDPGPGGHSEK</sequence>
<dbReference type="GO" id="GO:0006508">
    <property type="term" value="P:proteolysis"/>
    <property type="evidence" value="ECO:0007669"/>
    <property type="project" value="InterPro"/>
</dbReference>
<dbReference type="EMBL" id="GL541666">
    <property type="protein sequence ID" value="KDE06836.1"/>
    <property type="molecule type" value="Genomic_DNA"/>
</dbReference>
<dbReference type="AlphaFoldDB" id="U5H6H2"/>
<reference evidence="7" key="1">
    <citation type="submission" date="2010-11" db="EMBL/GenBank/DDBJ databases">
        <title>The genome sequence of Microbotryum violaceum strain p1A1 Lamole.</title>
        <authorList>
            <person name="Cuomo C."/>
            <person name="Perlin M."/>
            <person name="Young S.K."/>
            <person name="Zeng Q."/>
            <person name="Gargeya S."/>
            <person name="Alvarado L."/>
            <person name="Berlin A."/>
            <person name="Chapman S.B."/>
            <person name="Chen Z."/>
            <person name="Freedman E."/>
            <person name="Gellesch M."/>
            <person name="Goldberg J."/>
            <person name="Griggs A."/>
            <person name="Gujja S."/>
            <person name="Heilman E."/>
            <person name="Heiman D."/>
            <person name="Howarth C."/>
            <person name="Mehta T."/>
            <person name="Neiman D."/>
            <person name="Pearson M."/>
            <person name="Roberts A."/>
            <person name="Saif S."/>
            <person name="Shea T."/>
            <person name="Shenoy N."/>
            <person name="Sisk P."/>
            <person name="Stolte C."/>
            <person name="Sykes S."/>
            <person name="White J."/>
            <person name="Yandava C."/>
            <person name="Haas B."/>
            <person name="Nusbaum C."/>
            <person name="Birren B."/>
        </authorList>
    </citation>
    <scope>NUCLEOTIDE SEQUENCE [LARGE SCALE GENOMIC DNA]</scope>
    <source>
        <strain evidence="7">p1A1 Lamole</strain>
    </source>
</reference>
<dbReference type="EnsemblFungi" id="MVLG_02872T0">
    <property type="protein sequence ID" value="MVLG_02872T0"/>
    <property type="gene ID" value="MVLG_02872"/>
</dbReference>
<gene>
    <name evidence="5" type="ORF">MVLG_02872</name>
</gene>
<dbReference type="HOGENOM" id="CLU_621426_0_0_1"/>
<dbReference type="PROSITE" id="PS51767">
    <property type="entry name" value="PEPTIDASE_A1"/>
    <property type="match status" value="1"/>
</dbReference>
<keyword evidence="3" id="KW-0732">Signal</keyword>
<accession>U5H6H2</accession>
<dbReference type="InterPro" id="IPR021109">
    <property type="entry name" value="Peptidase_aspartic_dom_sf"/>
</dbReference>
<evidence type="ECO:0000256" key="2">
    <source>
        <dbReference type="SAM" id="MobiDB-lite"/>
    </source>
</evidence>
<dbReference type="PANTHER" id="PTHR47966:SF51">
    <property type="entry name" value="BETA-SITE APP-CLEAVING ENZYME, ISOFORM A-RELATED"/>
    <property type="match status" value="1"/>
</dbReference>
<dbReference type="OrthoDB" id="660550at2759"/>
<evidence type="ECO:0000313" key="7">
    <source>
        <dbReference type="Proteomes" id="UP000017200"/>
    </source>
</evidence>
<feature type="signal peptide" evidence="3">
    <location>
        <begin position="1"/>
        <end position="20"/>
    </location>
</feature>
<feature type="region of interest" description="Disordered" evidence="2">
    <location>
        <begin position="38"/>
        <end position="83"/>
    </location>
</feature>
<comment type="similarity">
    <text evidence="1">Belongs to the peptidase A1 family.</text>
</comment>
<name>U5H6H2_USTV1</name>
<feature type="domain" description="Peptidase A1" evidence="4">
    <location>
        <begin position="105"/>
        <end position="422"/>
    </location>
</feature>
<dbReference type="Proteomes" id="UP000017200">
    <property type="component" value="Unassembled WGS sequence"/>
</dbReference>
<dbReference type="InParanoid" id="U5H6H2"/>
<dbReference type="InterPro" id="IPR034164">
    <property type="entry name" value="Pepsin-like_dom"/>
</dbReference>
<feature type="compositionally biased region" description="Basic residues" evidence="2">
    <location>
        <begin position="59"/>
        <end position="77"/>
    </location>
</feature>
<dbReference type="Pfam" id="PF00026">
    <property type="entry name" value="Asp"/>
    <property type="match status" value="1"/>
</dbReference>
<evidence type="ECO:0000259" key="4">
    <source>
        <dbReference type="PROSITE" id="PS51767"/>
    </source>
</evidence>
<dbReference type="CDD" id="cd05471">
    <property type="entry name" value="pepsin_like"/>
    <property type="match status" value="1"/>
</dbReference>
<reference evidence="6" key="4">
    <citation type="submission" date="2015-06" db="UniProtKB">
        <authorList>
            <consortium name="EnsemblFungi"/>
        </authorList>
    </citation>
    <scope>IDENTIFICATION</scope>
</reference>
<dbReference type="EMBL" id="AEIJ01000271">
    <property type="status" value="NOT_ANNOTATED_CDS"/>
    <property type="molecule type" value="Genomic_DNA"/>
</dbReference>
<dbReference type="Gene3D" id="2.40.70.10">
    <property type="entry name" value="Acid Proteases"/>
    <property type="match status" value="2"/>
</dbReference>
<proteinExistence type="inferred from homology"/>
<dbReference type="InterPro" id="IPR001461">
    <property type="entry name" value="Aspartic_peptidase_A1"/>
</dbReference>
<feature type="chain" id="PRO_5009724455" description="Peptidase A1 domain-containing protein" evidence="3">
    <location>
        <begin position="21"/>
        <end position="441"/>
    </location>
</feature>
<reference evidence="5 7" key="3">
    <citation type="journal article" date="2015" name="BMC Genomics">
        <title>Sex and parasites: genomic and transcriptomic analysis of Microbotryum lychnidis-dioicae, the biotrophic and plant-castrating anther smut fungus.</title>
        <authorList>
            <person name="Perlin M.H."/>
            <person name="Amselem J."/>
            <person name="Fontanillas E."/>
            <person name="Toh S.S."/>
            <person name="Chen Z."/>
            <person name="Goldberg J."/>
            <person name="Duplessis S."/>
            <person name="Henrissat B."/>
            <person name="Young S."/>
            <person name="Zeng Q."/>
            <person name="Aguileta G."/>
            <person name="Petit E."/>
            <person name="Badouin H."/>
            <person name="Andrews J."/>
            <person name="Razeeq D."/>
            <person name="Gabaldon T."/>
            <person name="Quesneville H."/>
            <person name="Giraud T."/>
            <person name="Hood M.E."/>
            <person name="Schultz D.J."/>
            <person name="Cuomo C.A."/>
        </authorList>
    </citation>
    <scope>NUCLEOTIDE SEQUENCE [LARGE SCALE GENOMIC DNA]</scope>
    <source>
        <strain evidence="7">p1A1 Lamole</strain>
        <strain evidence="5">P1A1 Lamole</strain>
    </source>
</reference>
<evidence type="ECO:0000313" key="5">
    <source>
        <dbReference type="EMBL" id="KDE06836.1"/>
    </source>
</evidence>
<evidence type="ECO:0000256" key="3">
    <source>
        <dbReference type="SAM" id="SignalP"/>
    </source>
</evidence>
<dbReference type="SMR" id="U5H6H2"/>
<protein>
    <recommendedName>
        <fullName evidence="4">Peptidase A1 domain-containing protein</fullName>
    </recommendedName>
</protein>
<evidence type="ECO:0000313" key="6">
    <source>
        <dbReference type="EnsemblFungi" id="MVLG_02872T0"/>
    </source>
</evidence>
<keyword evidence="7" id="KW-1185">Reference proteome</keyword>
<dbReference type="GO" id="GO:0004190">
    <property type="term" value="F:aspartic-type endopeptidase activity"/>
    <property type="evidence" value="ECO:0007669"/>
    <property type="project" value="InterPro"/>
</dbReference>
<dbReference type="SUPFAM" id="SSF50630">
    <property type="entry name" value="Acid proteases"/>
    <property type="match status" value="1"/>
</dbReference>
<evidence type="ECO:0000256" key="1">
    <source>
        <dbReference type="ARBA" id="ARBA00007447"/>
    </source>
</evidence>
<dbReference type="PANTHER" id="PTHR47966">
    <property type="entry name" value="BETA-SITE APP-CLEAVING ENZYME, ISOFORM A-RELATED"/>
    <property type="match status" value="1"/>
</dbReference>
<reference evidence="5" key="2">
    <citation type="submission" date="2010-11" db="EMBL/GenBank/DDBJ databases">
        <authorList>
            <consortium name="The Broad Institute Genome Sequencing Platform"/>
            <person name="Earl A."/>
            <person name="Ward D."/>
            <person name="Feldgarden M."/>
            <person name="Gevers D."/>
            <person name="Butler R."/>
            <person name="Young S.K."/>
            <person name="Zeng Q."/>
            <person name="Gargeya S."/>
            <person name="Fitzgerald M."/>
            <person name="Haas B."/>
            <person name="Abouelleil A."/>
            <person name="Alvarado L."/>
            <person name="Arachchi H.M."/>
            <person name="Berlin A."/>
            <person name="Brown A."/>
            <person name="Chapman S.B."/>
            <person name="Chen Z."/>
            <person name="Dunbar C."/>
            <person name="Freedman E."/>
            <person name="Gearin G."/>
            <person name="Gellesch M."/>
            <person name="Goldberg J."/>
            <person name="Griggs A."/>
            <person name="Gujja S."/>
            <person name="Heilman E."/>
            <person name="Heiman D."/>
            <person name="Howarth C."/>
            <person name="Larson L."/>
            <person name="Lui A."/>
            <person name="MacDonald P.J.P."/>
            <person name="Mehta T."/>
            <person name="Montmayeur A."/>
            <person name="Murphy C."/>
            <person name="Neiman D."/>
            <person name="Pearson M."/>
            <person name="Priest M."/>
            <person name="Roberts A."/>
            <person name="Saif S."/>
            <person name="Shea T."/>
            <person name="Shenoy N."/>
            <person name="Sisk P."/>
            <person name="Stolte C."/>
            <person name="Sykes S."/>
            <person name="White J."/>
            <person name="Yandava C."/>
            <person name="Wortman J."/>
            <person name="Nusbaum C."/>
            <person name="Birren B."/>
        </authorList>
    </citation>
    <scope>NUCLEOTIDE SEQUENCE</scope>
    <source>
        <strain evidence="5">P1A1 Lamole</strain>
    </source>
</reference>